<dbReference type="InterPro" id="IPR037185">
    <property type="entry name" value="EmrE-like"/>
</dbReference>
<keyword evidence="5" id="KW-1185">Reference proteome</keyword>
<accession>A0A6L7G1N4</accession>
<feature type="transmembrane region" description="Helical" evidence="2">
    <location>
        <begin position="182"/>
        <end position="201"/>
    </location>
</feature>
<feature type="transmembrane region" description="Helical" evidence="2">
    <location>
        <begin position="244"/>
        <end position="263"/>
    </location>
</feature>
<evidence type="ECO:0000313" key="4">
    <source>
        <dbReference type="EMBL" id="MXN17911.1"/>
    </source>
</evidence>
<dbReference type="InterPro" id="IPR000620">
    <property type="entry name" value="EamA_dom"/>
</dbReference>
<feature type="domain" description="EamA" evidence="3">
    <location>
        <begin position="11"/>
        <end position="139"/>
    </location>
</feature>
<feature type="transmembrane region" description="Helical" evidence="2">
    <location>
        <begin position="128"/>
        <end position="148"/>
    </location>
</feature>
<comment type="caution">
    <text evidence="4">The sequence shown here is derived from an EMBL/GenBank/DDBJ whole genome shotgun (WGS) entry which is preliminary data.</text>
</comment>
<feature type="transmembrane region" description="Helical" evidence="2">
    <location>
        <begin position="213"/>
        <end position="237"/>
    </location>
</feature>
<sequence length="318" mass="32695">MTQTRLSALATLVVLCSGLLWGLYWIPVRRLEAAGLQGAWGTLAITLVATALLLPGALRARRALASAPPLLLLALMLGGAAFTLYSVGFVYGRVAIVTLLYFLTPVWSTLIARLLLGQRQTLSRQLAIGTGLIGLAVMMSAGGGPPLPRAPGEWMGLIAGMLWALGASGLHGNRQLAPAPSAFVFALGAALSALALAPFLSPIDDSFPVSVSVFGWLLAAGGLWWGLSIAALIWAAARLEPARVGLLLMSEVLVGAASAALLAHEPLSAPELLGGGLVLAAGLLEIAPRRRAPKGPAGTAQRDSATTGSSREALRAGR</sequence>
<dbReference type="GO" id="GO:0016020">
    <property type="term" value="C:membrane"/>
    <property type="evidence" value="ECO:0007669"/>
    <property type="project" value="InterPro"/>
</dbReference>
<dbReference type="SUPFAM" id="SSF103481">
    <property type="entry name" value="Multidrug resistance efflux transporter EmrE"/>
    <property type="match status" value="2"/>
</dbReference>
<dbReference type="RefSeq" id="WP_160893717.1">
    <property type="nucleotide sequence ID" value="NZ_WUMU01000006.1"/>
</dbReference>
<proteinExistence type="predicted"/>
<protein>
    <submittedName>
        <fullName evidence="4">EamA family transporter</fullName>
    </submittedName>
</protein>
<keyword evidence="2" id="KW-1133">Transmembrane helix</keyword>
<feature type="transmembrane region" description="Helical" evidence="2">
    <location>
        <begin position="269"/>
        <end position="287"/>
    </location>
</feature>
<dbReference type="AlphaFoldDB" id="A0A6L7G1N4"/>
<keyword evidence="2" id="KW-0472">Membrane</keyword>
<feature type="transmembrane region" description="Helical" evidence="2">
    <location>
        <begin position="154"/>
        <end position="170"/>
    </location>
</feature>
<dbReference type="EMBL" id="WUMU01000006">
    <property type="protein sequence ID" value="MXN17911.1"/>
    <property type="molecule type" value="Genomic_DNA"/>
</dbReference>
<feature type="transmembrane region" description="Helical" evidence="2">
    <location>
        <begin position="94"/>
        <end position="116"/>
    </location>
</feature>
<evidence type="ECO:0000313" key="5">
    <source>
        <dbReference type="Proteomes" id="UP000477911"/>
    </source>
</evidence>
<evidence type="ECO:0000256" key="2">
    <source>
        <dbReference type="SAM" id="Phobius"/>
    </source>
</evidence>
<feature type="transmembrane region" description="Helical" evidence="2">
    <location>
        <begin position="38"/>
        <end position="58"/>
    </location>
</feature>
<evidence type="ECO:0000256" key="1">
    <source>
        <dbReference type="SAM" id="MobiDB-lite"/>
    </source>
</evidence>
<name>A0A6L7G1N4_9RHOB</name>
<dbReference type="PANTHER" id="PTHR22911:SF79">
    <property type="entry name" value="MOBA-LIKE NTP TRANSFERASE DOMAIN-CONTAINING PROTEIN"/>
    <property type="match status" value="1"/>
</dbReference>
<dbReference type="Proteomes" id="UP000477911">
    <property type="component" value="Unassembled WGS sequence"/>
</dbReference>
<feature type="region of interest" description="Disordered" evidence="1">
    <location>
        <begin position="291"/>
        <end position="318"/>
    </location>
</feature>
<feature type="transmembrane region" description="Helical" evidence="2">
    <location>
        <begin position="7"/>
        <end position="26"/>
    </location>
</feature>
<evidence type="ECO:0000259" key="3">
    <source>
        <dbReference type="Pfam" id="PF00892"/>
    </source>
</evidence>
<organism evidence="4 5">
    <name type="scientific">Pseudooceanicola albus</name>
    <dbReference type="NCBI Taxonomy" id="2692189"/>
    <lineage>
        <taxon>Bacteria</taxon>
        <taxon>Pseudomonadati</taxon>
        <taxon>Pseudomonadota</taxon>
        <taxon>Alphaproteobacteria</taxon>
        <taxon>Rhodobacterales</taxon>
        <taxon>Paracoccaceae</taxon>
        <taxon>Pseudooceanicola</taxon>
    </lineage>
</organism>
<feature type="compositionally biased region" description="Polar residues" evidence="1">
    <location>
        <begin position="301"/>
        <end position="310"/>
    </location>
</feature>
<keyword evidence="2" id="KW-0812">Transmembrane</keyword>
<feature type="transmembrane region" description="Helical" evidence="2">
    <location>
        <begin position="70"/>
        <end position="88"/>
    </location>
</feature>
<reference evidence="4 5" key="1">
    <citation type="submission" date="2019-12" db="EMBL/GenBank/DDBJ databases">
        <authorList>
            <person name="Li M."/>
        </authorList>
    </citation>
    <scope>NUCLEOTIDE SEQUENCE [LARGE SCALE GENOMIC DNA]</scope>
    <source>
        <strain evidence="4 5">GBMRC 2024</strain>
    </source>
</reference>
<gene>
    <name evidence="4" type="ORF">GR170_08695</name>
</gene>
<dbReference type="PANTHER" id="PTHR22911">
    <property type="entry name" value="ACYL-MALONYL CONDENSING ENZYME-RELATED"/>
    <property type="match status" value="1"/>
</dbReference>
<dbReference type="Pfam" id="PF00892">
    <property type="entry name" value="EamA"/>
    <property type="match status" value="1"/>
</dbReference>